<feature type="domain" description="Fatty acid desaturase" evidence="3">
    <location>
        <begin position="187"/>
        <end position="430"/>
    </location>
</feature>
<dbReference type="InterPro" id="IPR005804">
    <property type="entry name" value="FA_desaturase_dom"/>
</dbReference>
<dbReference type="GO" id="GO:0006629">
    <property type="term" value="P:lipid metabolic process"/>
    <property type="evidence" value="ECO:0007669"/>
    <property type="project" value="InterPro"/>
</dbReference>
<dbReference type="OrthoDB" id="1470350at2759"/>
<feature type="transmembrane region" description="Helical" evidence="2">
    <location>
        <begin position="311"/>
        <end position="328"/>
    </location>
</feature>
<dbReference type="VEuPathDB" id="FungiDB:F503_05586"/>
<organism evidence="4 5">
    <name type="scientific">Ophiostoma piceae (strain UAMH 11346)</name>
    <name type="common">Sap stain fungus</name>
    <dbReference type="NCBI Taxonomy" id="1262450"/>
    <lineage>
        <taxon>Eukaryota</taxon>
        <taxon>Fungi</taxon>
        <taxon>Dikarya</taxon>
        <taxon>Ascomycota</taxon>
        <taxon>Pezizomycotina</taxon>
        <taxon>Sordariomycetes</taxon>
        <taxon>Sordariomycetidae</taxon>
        <taxon>Ophiostomatales</taxon>
        <taxon>Ophiostomataceae</taxon>
        <taxon>Ophiostoma</taxon>
    </lineage>
</organism>
<feature type="transmembrane region" description="Helical" evidence="2">
    <location>
        <begin position="160"/>
        <end position="181"/>
    </location>
</feature>
<sequence length="508" mass="58303">MAESTPTKMEDLIVIDPNMTRADRIVLEGLIDDMRTGRDYDKEDAAVRDPDASSDAKKQQRNKKTQTQKQKHTPDDSTLATLDALNDPTSAEFEPSVFTSWDMRDLQEGVAARRKVAADTGSATTALQVSAAFYGWFHKAVLEPYIGFAQRNVVRHETDVIFLTHLMLYFSTAVPSAAALLFWRFSWLHGILHVVYVLGGCIGTYTIMMHQHIHQGGILRRDNWLTVTFDRIFPYVMDPLIGHTWNSYFYHHVKHHHVEGNGPDDLSSTMWFQRDRALDFGKYFGRFFLLAWFDLPIYFVTTRRYKNAVRAAFWELSSYCLMAGTYVAGKNHLLVTDKGAAVCVFILPFLILRIGLMLGNWGQHAFVDPDEPDSDFRSSITLIDIASNRVCFNDGYHTSHHLNPRRHWREHPRAFVAQKKQYAAEQGLVFHGIDYLEITLRLLLFQDYAYLAKKVVPLGPEQCRMTLDERAAWLRTLTTKFSEEDIARTFPKSRSAAAWRRKQGLPAL</sequence>
<evidence type="ECO:0000313" key="5">
    <source>
        <dbReference type="Proteomes" id="UP000016923"/>
    </source>
</evidence>
<keyword evidence="2" id="KW-1133">Transmembrane helix</keyword>
<dbReference type="PANTHER" id="PTHR36459">
    <property type="entry name" value="ORF"/>
    <property type="match status" value="1"/>
</dbReference>
<dbReference type="AlphaFoldDB" id="S3CEH2"/>
<feature type="transmembrane region" description="Helical" evidence="2">
    <location>
        <begin position="283"/>
        <end position="299"/>
    </location>
</feature>
<evidence type="ECO:0000313" key="4">
    <source>
        <dbReference type="EMBL" id="EPE10491.1"/>
    </source>
</evidence>
<feature type="region of interest" description="Disordered" evidence="1">
    <location>
        <begin position="32"/>
        <end position="82"/>
    </location>
</feature>
<proteinExistence type="predicted"/>
<keyword evidence="5" id="KW-1185">Reference proteome</keyword>
<dbReference type="HOGENOM" id="CLU_033263_0_0_1"/>
<dbReference type="eggNOG" id="ENOG502RXW6">
    <property type="taxonomic scope" value="Eukaryota"/>
</dbReference>
<dbReference type="Proteomes" id="UP000016923">
    <property type="component" value="Unassembled WGS sequence"/>
</dbReference>
<keyword evidence="2" id="KW-0812">Transmembrane</keyword>
<name>S3CEH2_OPHP1</name>
<evidence type="ECO:0000256" key="2">
    <source>
        <dbReference type="SAM" id="Phobius"/>
    </source>
</evidence>
<accession>S3CEH2</accession>
<evidence type="ECO:0000259" key="3">
    <source>
        <dbReference type="Pfam" id="PF00487"/>
    </source>
</evidence>
<feature type="compositionally biased region" description="Basic and acidic residues" evidence="1">
    <location>
        <begin position="32"/>
        <end position="58"/>
    </location>
</feature>
<dbReference type="PANTHER" id="PTHR36459:SF1">
    <property type="entry name" value="FATTY ACID DESATURASE DOMAIN-CONTAINING PROTEIN-RELATED"/>
    <property type="match status" value="1"/>
</dbReference>
<dbReference type="EMBL" id="KE148146">
    <property type="protein sequence ID" value="EPE10491.1"/>
    <property type="molecule type" value="Genomic_DNA"/>
</dbReference>
<feature type="transmembrane region" description="Helical" evidence="2">
    <location>
        <begin position="340"/>
        <end position="361"/>
    </location>
</feature>
<dbReference type="Pfam" id="PF00487">
    <property type="entry name" value="FA_desaturase"/>
    <property type="match status" value="1"/>
</dbReference>
<dbReference type="STRING" id="1262450.S3CEH2"/>
<feature type="transmembrane region" description="Helical" evidence="2">
    <location>
        <begin position="187"/>
        <end position="208"/>
    </location>
</feature>
<gene>
    <name evidence="4" type="ORF">F503_05586</name>
</gene>
<protein>
    <submittedName>
        <fullName evidence="4">Acylamide-delta3-desaturase</fullName>
    </submittedName>
</protein>
<dbReference type="OMA" id="MTGNWGQ"/>
<keyword evidence="2" id="KW-0472">Membrane</keyword>
<feature type="compositionally biased region" description="Basic residues" evidence="1">
    <location>
        <begin position="59"/>
        <end position="71"/>
    </location>
</feature>
<evidence type="ECO:0000256" key="1">
    <source>
        <dbReference type="SAM" id="MobiDB-lite"/>
    </source>
</evidence>
<reference evidence="4 5" key="1">
    <citation type="journal article" date="2013" name="BMC Genomics">
        <title>The genome and transcriptome of the pine saprophyte Ophiostoma piceae, and a comparison with the bark beetle-associated pine pathogen Grosmannia clavigera.</title>
        <authorList>
            <person name="Haridas S."/>
            <person name="Wang Y."/>
            <person name="Lim L."/>
            <person name="Massoumi Alamouti S."/>
            <person name="Jackman S."/>
            <person name="Docking R."/>
            <person name="Robertson G."/>
            <person name="Birol I."/>
            <person name="Bohlmann J."/>
            <person name="Breuil C."/>
        </authorList>
    </citation>
    <scope>NUCLEOTIDE SEQUENCE [LARGE SCALE GENOMIC DNA]</scope>
    <source>
        <strain evidence="4 5">UAMH 11346</strain>
    </source>
</reference>